<evidence type="ECO:0000313" key="2">
    <source>
        <dbReference type="EMBL" id="JAS20470.1"/>
    </source>
</evidence>
<dbReference type="Gene3D" id="3.30.40.10">
    <property type="entry name" value="Zinc/RING finger domain, C3HC4 (zinc finger)"/>
    <property type="match status" value="1"/>
</dbReference>
<proteinExistence type="predicted"/>
<accession>A0A1B6D469</accession>
<dbReference type="EMBL" id="GEDC01016828">
    <property type="protein sequence ID" value="JAS20470.1"/>
    <property type="molecule type" value="Transcribed_RNA"/>
</dbReference>
<protein>
    <recommendedName>
        <fullName evidence="1">PiggyBac transposable element-derived protein domain-containing protein</fullName>
    </recommendedName>
</protein>
<dbReference type="InterPro" id="IPR013083">
    <property type="entry name" value="Znf_RING/FYVE/PHD"/>
</dbReference>
<dbReference type="InterPro" id="IPR029526">
    <property type="entry name" value="PGBD"/>
</dbReference>
<evidence type="ECO:0000259" key="1">
    <source>
        <dbReference type="Pfam" id="PF13843"/>
    </source>
</evidence>
<dbReference type="Pfam" id="PF13843">
    <property type="entry name" value="DDE_Tnp_1_7"/>
    <property type="match status" value="1"/>
</dbReference>
<sequence length="483" mass="56340">MWKHFVKETNSFAKRYIHSLCVEGTWSPTSRIARWRNVTVKEMKIFWAIVMNMGLSKRKKLESYWAKDFVHSQPFYRQAMPLFRFQLILSMFHLSSCVSPPMGQPGYDPRVKVRHFMNMMATNFKTYFVPSQEICIDEITIGKKNRCKFNQYMPNKRHSMFGMKQFEVCDSKTAYILNFAFYSCKDFFNDAEEPFTQKVVAHLMRDTGLLGKGYHLFTDNYYSKIPLARFLNTHKTFFTGMVNKNSKELCQTILSTKLPAGNSVYFRKKIDSSLPSKETILFMKYQEKITRKPVQVITTAGHAEDIIIDMRRVPNTKPAFIQKYNQFIRGVDVNDKHLYQNIFSRMSMKYWKKIVFNIMDMAIHNAYCLYKSHNACAISKFEFMTNIIYDLSKSKDPASLNLQPVIPMVGQLSTTPSPPNIHTIKRIPNNNQKVCIVCSRSGKAKKKARFYCPSCQTGVHPDCYAEMVHQSLSPSLNKRQRLI</sequence>
<name>A0A1B6D469_9HEMI</name>
<organism evidence="2">
    <name type="scientific">Clastoptera arizonana</name>
    <name type="common">Arizona spittle bug</name>
    <dbReference type="NCBI Taxonomy" id="38151"/>
    <lineage>
        <taxon>Eukaryota</taxon>
        <taxon>Metazoa</taxon>
        <taxon>Ecdysozoa</taxon>
        <taxon>Arthropoda</taxon>
        <taxon>Hexapoda</taxon>
        <taxon>Insecta</taxon>
        <taxon>Pterygota</taxon>
        <taxon>Neoptera</taxon>
        <taxon>Paraneoptera</taxon>
        <taxon>Hemiptera</taxon>
        <taxon>Auchenorrhyncha</taxon>
        <taxon>Cercopoidea</taxon>
        <taxon>Clastopteridae</taxon>
        <taxon>Clastoptera</taxon>
    </lineage>
</organism>
<dbReference type="PANTHER" id="PTHR46599">
    <property type="entry name" value="PIGGYBAC TRANSPOSABLE ELEMENT-DERIVED PROTEIN 4"/>
    <property type="match status" value="1"/>
</dbReference>
<feature type="domain" description="PiggyBac transposable element-derived protein" evidence="1">
    <location>
        <begin position="2"/>
        <end position="367"/>
    </location>
</feature>
<reference evidence="2" key="1">
    <citation type="submission" date="2015-12" db="EMBL/GenBank/DDBJ databases">
        <title>De novo transcriptome assembly of four potential Pierce s Disease insect vectors from Arizona vineyards.</title>
        <authorList>
            <person name="Tassone E.E."/>
        </authorList>
    </citation>
    <scope>NUCLEOTIDE SEQUENCE</scope>
</reference>
<dbReference type="PANTHER" id="PTHR46599:SF3">
    <property type="entry name" value="PIGGYBAC TRANSPOSABLE ELEMENT-DERIVED PROTEIN 4"/>
    <property type="match status" value="1"/>
</dbReference>
<gene>
    <name evidence="2" type="ORF">g.18778</name>
</gene>
<dbReference type="AlphaFoldDB" id="A0A1B6D469"/>